<evidence type="ECO:0000313" key="2">
    <source>
        <dbReference type="EMBL" id="CAE0261217.1"/>
    </source>
</evidence>
<feature type="region of interest" description="Disordered" evidence="1">
    <location>
        <begin position="1"/>
        <end position="31"/>
    </location>
</feature>
<evidence type="ECO:0000256" key="1">
    <source>
        <dbReference type="SAM" id="MobiDB-lite"/>
    </source>
</evidence>
<organism evidence="2">
    <name type="scientific">Palpitomonas bilix</name>
    <dbReference type="NCBI Taxonomy" id="652834"/>
    <lineage>
        <taxon>Eukaryota</taxon>
        <taxon>Eukaryota incertae sedis</taxon>
    </lineage>
</organism>
<proteinExistence type="predicted"/>
<sequence length="122" mass="13604">MRYTEEGRTSCARGMRNRDRGTPGREAAQMELSVGRCKPSKHDCVALSIPAVHTGHGGGREGKGEGDVWFVPVPARVSKWTFRWRAAPAMAKCWRICAASFLVLACSRWDRASLSRLAWLEK</sequence>
<gene>
    <name evidence="2" type="ORF">PBIL07802_LOCUS23507</name>
</gene>
<reference evidence="2" key="1">
    <citation type="submission" date="2021-01" db="EMBL/GenBank/DDBJ databases">
        <authorList>
            <person name="Corre E."/>
            <person name="Pelletier E."/>
            <person name="Niang G."/>
            <person name="Scheremetjew M."/>
            <person name="Finn R."/>
            <person name="Kale V."/>
            <person name="Holt S."/>
            <person name="Cochrane G."/>
            <person name="Meng A."/>
            <person name="Brown T."/>
            <person name="Cohen L."/>
        </authorList>
    </citation>
    <scope>NUCLEOTIDE SEQUENCE</scope>
    <source>
        <strain evidence="2">NIES-2562</strain>
    </source>
</reference>
<protein>
    <submittedName>
        <fullName evidence="2">Uncharacterized protein</fullName>
    </submittedName>
</protein>
<accession>A0A7S3DLQ3</accession>
<dbReference type="EMBL" id="HBIB01036226">
    <property type="protein sequence ID" value="CAE0261217.1"/>
    <property type="molecule type" value="Transcribed_RNA"/>
</dbReference>
<dbReference type="AlphaFoldDB" id="A0A7S3DLQ3"/>
<name>A0A7S3DLQ3_9EUKA</name>